<comment type="caution">
    <text evidence="19">The sequence shown here is derived from an EMBL/GenBank/DDBJ whole genome shotgun (WGS) entry which is preliminary data.</text>
</comment>
<feature type="site" description="Transition state stabilizer" evidence="14">
    <location>
        <position position="51"/>
    </location>
</feature>
<evidence type="ECO:0000259" key="18">
    <source>
        <dbReference type="PROSITE" id="PS50873"/>
    </source>
</evidence>
<accession>A0AAV5G0A5</accession>
<dbReference type="GO" id="GO:0006979">
    <property type="term" value="P:response to oxidative stress"/>
    <property type="evidence" value="ECO:0007669"/>
    <property type="project" value="InterPro"/>
</dbReference>
<dbReference type="Pfam" id="PF00141">
    <property type="entry name" value="peroxidase"/>
    <property type="match status" value="1"/>
</dbReference>
<evidence type="ECO:0000313" key="20">
    <source>
        <dbReference type="Proteomes" id="UP001054889"/>
    </source>
</evidence>
<keyword evidence="4" id="KW-0575">Peroxidase</keyword>
<proteinExistence type="inferred from homology"/>
<dbReference type="PANTHER" id="PTHR31388">
    <property type="entry name" value="PEROXIDASE 72-RELATED"/>
    <property type="match status" value="1"/>
</dbReference>
<keyword evidence="7 13" id="KW-0106">Calcium</keyword>
<feature type="binding site" evidence="13">
    <location>
        <position position="61"/>
    </location>
    <ligand>
        <name>Ca(2+)</name>
        <dbReference type="ChEBI" id="CHEBI:29108"/>
        <label>1</label>
    </ligand>
</feature>
<dbReference type="GO" id="GO:0005576">
    <property type="term" value="C:extracellular region"/>
    <property type="evidence" value="ECO:0007669"/>
    <property type="project" value="UniProtKB-SubCell"/>
</dbReference>
<protein>
    <recommendedName>
        <fullName evidence="18">Plant heme peroxidase family profile domain-containing protein</fullName>
    </recommendedName>
</protein>
<comment type="subcellular location">
    <subcellularLocation>
        <location evidence="3">Secreted</location>
    </subcellularLocation>
</comment>
<feature type="binding site" evidence="13">
    <location>
        <position position="77"/>
    </location>
    <ligand>
        <name>Ca(2+)</name>
        <dbReference type="ChEBI" id="CHEBI:29108"/>
        <label>1</label>
    </ligand>
</feature>
<keyword evidence="5" id="KW-0349">Heme</keyword>
<gene>
    <name evidence="19" type="primary">gb29782</name>
    <name evidence="19" type="ORF">PR202_gb29782</name>
</gene>
<keyword evidence="8" id="KW-0560">Oxidoreductase</keyword>
<reference evidence="19" key="2">
    <citation type="submission" date="2021-12" db="EMBL/GenBank/DDBJ databases">
        <title>Resequencing data analysis of finger millet.</title>
        <authorList>
            <person name="Hatakeyama M."/>
            <person name="Aluri S."/>
            <person name="Balachadran M.T."/>
            <person name="Sivarajan S.R."/>
            <person name="Poveda L."/>
            <person name="Shimizu-Inatsugi R."/>
            <person name="Schlapbach R."/>
            <person name="Sreeman S.M."/>
            <person name="Shimizu K.K."/>
        </authorList>
    </citation>
    <scope>NUCLEOTIDE SEQUENCE</scope>
</reference>
<feature type="disulfide bond" evidence="15">
    <location>
        <begin position="57"/>
        <end position="62"/>
    </location>
</feature>
<keyword evidence="10" id="KW-0325">Glycoprotein</keyword>
<evidence type="ECO:0000256" key="11">
    <source>
        <dbReference type="ARBA" id="ARBA00023324"/>
    </source>
</evidence>
<organism evidence="19 20">
    <name type="scientific">Eleusine coracana subsp. coracana</name>
    <dbReference type="NCBI Taxonomy" id="191504"/>
    <lineage>
        <taxon>Eukaryota</taxon>
        <taxon>Viridiplantae</taxon>
        <taxon>Streptophyta</taxon>
        <taxon>Embryophyta</taxon>
        <taxon>Tracheophyta</taxon>
        <taxon>Spermatophyta</taxon>
        <taxon>Magnoliopsida</taxon>
        <taxon>Liliopsida</taxon>
        <taxon>Poales</taxon>
        <taxon>Poaceae</taxon>
        <taxon>PACMAD clade</taxon>
        <taxon>Chloridoideae</taxon>
        <taxon>Cynodonteae</taxon>
        <taxon>Eleusininae</taxon>
        <taxon>Eleusine</taxon>
    </lineage>
</organism>
<feature type="region of interest" description="Disordered" evidence="17">
    <location>
        <begin position="7"/>
        <end position="29"/>
    </location>
</feature>
<comment type="similarity">
    <text evidence="16">Belongs to the peroxidase family.</text>
</comment>
<feature type="binding site" evidence="13">
    <location>
        <position position="65"/>
    </location>
    <ligand>
        <name>Ca(2+)</name>
        <dbReference type="ChEBI" id="CHEBI:29108"/>
        <label>1</label>
    </ligand>
</feature>
<dbReference type="InterPro" id="IPR002016">
    <property type="entry name" value="Haem_peroxidase"/>
</dbReference>
<dbReference type="EMBL" id="BQKI01000146">
    <property type="protein sequence ID" value="GJN40551.1"/>
    <property type="molecule type" value="Genomic_DNA"/>
</dbReference>
<evidence type="ECO:0000256" key="5">
    <source>
        <dbReference type="ARBA" id="ARBA00022617"/>
    </source>
</evidence>
<evidence type="ECO:0000256" key="13">
    <source>
        <dbReference type="PIRSR" id="PIRSR600823-3"/>
    </source>
</evidence>
<keyword evidence="20" id="KW-1185">Reference proteome</keyword>
<dbReference type="PANTHER" id="PTHR31388:SF270">
    <property type="entry name" value="PEROXIDASE 22-RELATED"/>
    <property type="match status" value="1"/>
</dbReference>
<evidence type="ECO:0000256" key="9">
    <source>
        <dbReference type="ARBA" id="ARBA00023004"/>
    </source>
</evidence>
<keyword evidence="9" id="KW-0408">Iron</keyword>
<evidence type="ECO:0000256" key="17">
    <source>
        <dbReference type="SAM" id="MobiDB-lite"/>
    </source>
</evidence>
<evidence type="ECO:0000256" key="15">
    <source>
        <dbReference type="PIRSR" id="PIRSR600823-5"/>
    </source>
</evidence>
<feature type="region of interest" description="Disordered" evidence="17">
    <location>
        <begin position="79"/>
        <end position="164"/>
    </location>
</feature>
<keyword evidence="11" id="KW-0376">Hydrogen peroxide</keyword>
<dbReference type="GO" id="GO:0140825">
    <property type="term" value="F:lactoperoxidase activity"/>
    <property type="evidence" value="ECO:0007669"/>
    <property type="project" value="UniProtKB-EC"/>
</dbReference>
<keyword evidence="6 13" id="KW-0479">Metal-binding</keyword>
<feature type="binding site" evidence="13">
    <location>
        <position position="63"/>
    </location>
    <ligand>
        <name>Ca(2+)</name>
        <dbReference type="ChEBI" id="CHEBI:29108"/>
        <label>1</label>
    </ligand>
</feature>
<feature type="domain" description="Plant heme peroxidase family profile" evidence="18">
    <location>
        <begin position="51"/>
        <end position="80"/>
    </location>
</feature>
<evidence type="ECO:0000313" key="19">
    <source>
        <dbReference type="EMBL" id="GJN40551.1"/>
    </source>
</evidence>
<name>A0AAV5G0A5_ELECO</name>
<dbReference type="Gene3D" id="1.10.520.10">
    <property type="match status" value="1"/>
</dbReference>
<reference evidence="19" key="1">
    <citation type="journal article" date="2018" name="DNA Res.">
        <title>Multiple hybrid de novo genome assembly of finger millet, an orphan allotetraploid crop.</title>
        <authorList>
            <person name="Hatakeyama M."/>
            <person name="Aluri S."/>
            <person name="Balachadran M.T."/>
            <person name="Sivarajan S.R."/>
            <person name="Patrignani A."/>
            <person name="Gruter S."/>
            <person name="Poveda L."/>
            <person name="Shimizu-Inatsugi R."/>
            <person name="Baeten J."/>
            <person name="Francoijs K.J."/>
            <person name="Nataraja K.N."/>
            <person name="Reddy Y.A.N."/>
            <person name="Phadnis S."/>
            <person name="Ravikumar R.L."/>
            <person name="Schlapbach R."/>
            <person name="Sreeman S.M."/>
            <person name="Shimizu K.K."/>
        </authorList>
    </citation>
    <scope>NUCLEOTIDE SEQUENCE</scope>
</reference>
<evidence type="ECO:0000256" key="7">
    <source>
        <dbReference type="ARBA" id="ARBA00022837"/>
    </source>
</evidence>
<dbReference type="InterPro" id="IPR000823">
    <property type="entry name" value="Peroxidase_pln"/>
</dbReference>
<evidence type="ECO:0000256" key="14">
    <source>
        <dbReference type="PIRSR" id="PIRSR600823-4"/>
    </source>
</evidence>
<dbReference type="Proteomes" id="UP001054889">
    <property type="component" value="Unassembled WGS sequence"/>
</dbReference>
<dbReference type="GO" id="GO:0020037">
    <property type="term" value="F:heme binding"/>
    <property type="evidence" value="ECO:0007669"/>
    <property type="project" value="InterPro"/>
</dbReference>
<sequence>MVRCSFDVPGRAATRDDPLRPDVPPRRAPHRAARLLKRPPGRRANLRQPHRLHFHDCFVQGCDASILLDNSSSVVSEKFADTQQQLARSPRAPGWRGPASAGCEAPTAKPIAHGGLNNPVSQRLHTASPDRSTESSARPSPPPGRTPRLPVARLSAADESRPDPARWNARWLAAGVTWECRRGGIALQSDQELLVPRPERVRDARPSLSTSFRSSESQKVEFLQGDIRPGPVRQHEDGDKHTPARSEPSDASGKESGRTARKPPFVSDSAIDADLGKSGLAPHVALREASVRAFFLRTPFRLSPAMHAREGSPGEGLMHIGAEAGSVGARRAVVPATCLRDRCGD</sequence>
<evidence type="ECO:0000256" key="3">
    <source>
        <dbReference type="ARBA" id="ARBA00004613"/>
    </source>
</evidence>
<evidence type="ECO:0000256" key="16">
    <source>
        <dbReference type="RuleBase" id="RU004241"/>
    </source>
</evidence>
<comment type="cofactor">
    <cofactor evidence="2">
        <name>heme b</name>
        <dbReference type="ChEBI" id="CHEBI:60344"/>
    </cofactor>
</comment>
<feature type="binding site" evidence="13">
    <location>
        <position position="56"/>
    </location>
    <ligand>
        <name>Ca(2+)</name>
        <dbReference type="ChEBI" id="CHEBI:29108"/>
        <label>1</label>
    </ligand>
</feature>
<dbReference type="SUPFAM" id="SSF48113">
    <property type="entry name" value="Heme-dependent peroxidases"/>
    <property type="match status" value="1"/>
</dbReference>
<feature type="active site" description="Proton acceptor" evidence="12">
    <location>
        <position position="55"/>
    </location>
</feature>
<dbReference type="GO" id="GO:0046872">
    <property type="term" value="F:metal ion binding"/>
    <property type="evidence" value="ECO:0007669"/>
    <property type="project" value="UniProtKB-KW"/>
</dbReference>
<evidence type="ECO:0000256" key="1">
    <source>
        <dbReference type="ARBA" id="ARBA00000189"/>
    </source>
</evidence>
<comment type="cofactor">
    <cofactor evidence="13">
        <name>Ca(2+)</name>
        <dbReference type="ChEBI" id="CHEBI:29108"/>
    </cofactor>
    <text evidence="13">Binds 2 calcium ions per subunit.</text>
</comment>
<feature type="compositionally biased region" description="Basic and acidic residues" evidence="17">
    <location>
        <begin position="13"/>
        <end position="25"/>
    </location>
</feature>
<evidence type="ECO:0000256" key="10">
    <source>
        <dbReference type="ARBA" id="ARBA00023180"/>
    </source>
</evidence>
<dbReference type="AlphaFoldDB" id="A0AAV5G0A5"/>
<evidence type="ECO:0000256" key="12">
    <source>
        <dbReference type="PIRSR" id="PIRSR600823-1"/>
    </source>
</evidence>
<comment type="catalytic activity">
    <reaction evidence="1">
        <text>2 a phenolic donor + H2O2 = 2 a phenolic radical donor + 2 H2O</text>
        <dbReference type="Rhea" id="RHEA:56136"/>
        <dbReference type="ChEBI" id="CHEBI:15377"/>
        <dbReference type="ChEBI" id="CHEBI:16240"/>
        <dbReference type="ChEBI" id="CHEBI:139520"/>
        <dbReference type="ChEBI" id="CHEBI:139521"/>
        <dbReference type="EC" id="1.11.1.7"/>
    </reaction>
</comment>
<feature type="compositionally biased region" description="Basic and acidic residues" evidence="17">
    <location>
        <begin position="233"/>
        <end position="258"/>
    </location>
</feature>
<feature type="compositionally biased region" description="Polar residues" evidence="17">
    <location>
        <begin position="207"/>
        <end position="217"/>
    </location>
</feature>
<feature type="region of interest" description="Disordered" evidence="17">
    <location>
        <begin position="198"/>
        <end position="270"/>
    </location>
</feature>
<dbReference type="GO" id="GO:0042744">
    <property type="term" value="P:hydrogen peroxide catabolic process"/>
    <property type="evidence" value="ECO:0007669"/>
    <property type="project" value="UniProtKB-KW"/>
</dbReference>
<evidence type="ECO:0000256" key="8">
    <source>
        <dbReference type="ARBA" id="ARBA00023002"/>
    </source>
</evidence>
<evidence type="ECO:0000256" key="2">
    <source>
        <dbReference type="ARBA" id="ARBA00001970"/>
    </source>
</evidence>
<dbReference type="InterPro" id="IPR010255">
    <property type="entry name" value="Haem_peroxidase_sf"/>
</dbReference>
<dbReference type="PROSITE" id="PS50873">
    <property type="entry name" value="PEROXIDASE_4"/>
    <property type="match status" value="1"/>
</dbReference>
<feature type="binding site" evidence="13">
    <location>
        <position position="59"/>
    </location>
    <ligand>
        <name>Ca(2+)</name>
        <dbReference type="ChEBI" id="CHEBI:29108"/>
        <label>1</label>
    </ligand>
</feature>
<evidence type="ECO:0000256" key="6">
    <source>
        <dbReference type="ARBA" id="ARBA00022723"/>
    </source>
</evidence>
<evidence type="ECO:0000256" key="4">
    <source>
        <dbReference type="ARBA" id="ARBA00022559"/>
    </source>
</evidence>
<keyword evidence="15" id="KW-1015">Disulfide bond</keyword>